<proteinExistence type="predicted"/>
<keyword evidence="4" id="KW-1185">Reference proteome</keyword>
<accession>A0ABQ4BJJ4</accession>
<gene>
    <name evidence="3" type="ORF">Apa02nite_065740</name>
</gene>
<evidence type="ECO:0000256" key="2">
    <source>
        <dbReference type="SAM" id="Phobius"/>
    </source>
</evidence>
<evidence type="ECO:0000313" key="4">
    <source>
        <dbReference type="Proteomes" id="UP000624709"/>
    </source>
</evidence>
<evidence type="ECO:0000256" key="1">
    <source>
        <dbReference type="SAM" id="MobiDB-lite"/>
    </source>
</evidence>
<keyword evidence="2" id="KW-0472">Membrane</keyword>
<dbReference type="EMBL" id="BOMS01000105">
    <property type="protein sequence ID" value="GIE70466.1"/>
    <property type="molecule type" value="Genomic_DNA"/>
</dbReference>
<sequence length="268" mass="28271">MRRRRRPEVPDVLLKPGMPRWREHLGPAVVILIGVLVVVAVGLIIKANRPDGKPDTAQVIGAVTEPPVDQVPIPLPSPSVSTSPAPVNSIVIESGPVPDRVDLDDEGTIDWVHWGELGPYSLERSAKGGFAILEGTPSAPRQRHTLSPQRFTWTGGTPAAGNSGATSGIRTCGADNGFTLSAPATTDLHTLRLYLGASGAQGLLTLKLTTGGTTVTTRLTQRGTSLATKQYTVDYRATGPGKISIEWITEKSFDTDCGGVALQAATLE</sequence>
<dbReference type="Proteomes" id="UP000624709">
    <property type="component" value="Unassembled WGS sequence"/>
</dbReference>
<protein>
    <submittedName>
        <fullName evidence="3">Uncharacterized protein</fullName>
    </submittedName>
</protein>
<keyword evidence="2" id="KW-1133">Transmembrane helix</keyword>
<name>A0ABQ4BJJ4_9ACTN</name>
<keyword evidence="2" id="KW-0812">Transmembrane</keyword>
<feature type="transmembrane region" description="Helical" evidence="2">
    <location>
        <begin position="25"/>
        <end position="45"/>
    </location>
</feature>
<evidence type="ECO:0000313" key="3">
    <source>
        <dbReference type="EMBL" id="GIE70466.1"/>
    </source>
</evidence>
<feature type="region of interest" description="Disordered" evidence="1">
    <location>
        <begin position="134"/>
        <end position="163"/>
    </location>
</feature>
<reference evidence="3 4" key="1">
    <citation type="submission" date="2021-01" db="EMBL/GenBank/DDBJ databases">
        <title>Whole genome shotgun sequence of Actinoplanes palleronii NBRC 14916.</title>
        <authorList>
            <person name="Komaki H."/>
            <person name="Tamura T."/>
        </authorList>
    </citation>
    <scope>NUCLEOTIDE SEQUENCE [LARGE SCALE GENOMIC DNA]</scope>
    <source>
        <strain evidence="3 4">NBRC 14916</strain>
    </source>
</reference>
<feature type="compositionally biased region" description="Polar residues" evidence="1">
    <location>
        <begin position="145"/>
        <end position="155"/>
    </location>
</feature>
<organism evidence="3 4">
    <name type="scientific">Actinoplanes palleronii</name>
    <dbReference type="NCBI Taxonomy" id="113570"/>
    <lineage>
        <taxon>Bacteria</taxon>
        <taxon>Bacillati</taxon>
        <taxon>Actinomycetota</taxon>
        <taxon>Actinomycetes</taxon>
        <taxon>Micromonosporales</taxon>
        <taxon>Micromonosporaceae</taxon>
        <taxon>Actinoplanes</taxon>
    </lineage>
</organism>
<comment type="caution">
    <text evidence="3">The sequence shown here is derived from an EMBL/GenBank/DDBJ whole genome shotgun (WGS) entry which is preliminary data.</text>
</comment>